<protein>
    <submittedName>
        <fullName evidence="2">TniB protein</fullName>
    </submittedName>
</protein>
<keyword evidence="3" id="KW-1185">Reference proteome</keyword>
<dbReference type="InterPro" id="IPR025662">
    <property type="entry name" value="Sigma_54_int_dom_ATP-bd_1"/>
</dbReference>
<feature type="domain" description="AAA+ ATPase" evidence="1">
    <location>
        <begin position="65"/>
        <end position="206"/>
    </location>
</feature>
<dbReference type="EMBL" id="SMFV01000004">
    <property type="protein sequence ID" value="TCK03842.1"/>
    <property type="molecule type" value="Genomic_DNA"/>
</dbReference>
<evidence type="ECO:0000313" key="2">
    <source>
        <dbReference type="EMBL" id="TCK03842.1"/>
    </source>
</evidence>
<organism evidence="2 3">
    <name type="scientific">Phorcysia thermohydrogeniphila</name>
    <dbReference type="NCBI Taxonomy" id="936138"/>
    <lineage>
        <taxon>Bacteria</taxon>
        <taxon>Pseudomonadati</taxon>
        <taxon>Aquificota</taxon>
        <taxon>Aquificia</taxon>
        <taxon>Desulfurobacteriales</taxon>
        <taxon>Desulfurobacteriaceae</taxon>
        <taxon>Phorcysia</taxon>
    </lineage>
</organism>
<reference evidence="2 3" key="1">
    <citation type="submission" date="2019-03" db="EMBL/GenBank/DDBJ databases">
        <title>Genomic Encyclopedia of Archaeal and Bacterial Type Strains, Phase II (KMG-II): from individual species to whole genera.</title>
        <authorList>
            <person name="Goeker M."/>
        </authorList>
    </citation>
    <scope>NUCLEOTIDE SEQUENCE [LARGE SCALE GENOMIC DNA]</scope>
    <source>
        <strain evidence="2 3">DSM 24425</strain>
    </source>
</reference>
<accession>A0A4R1GI25</accession>
<dbReference type="InterPro" id="IPR027417">
    <property type="entry name" value="P-loop_NTPase"/>
</dbReference>
<dbReference type="Pfam" id="PF05621">
    <property type="entry name" value="TniB"/>
    <property type="match status" value="1"/>
</dbReference>
<dbReference type="Proteomes" id="UP000295777">
    <property type="component" value="Unassembled WGS sequence"/>
</dbReference>
<gene>
    <name evidence="2" type="ORF">CLV27_1155</name>
</gene>
<name>A0A4R1GI25_9BACT</name>
<dbReference type="OrthoDB" id="14765at2"/>
<dbReference type="AlphaFoldDB" id="A0A4R1GI25"/>
<dbReference type="SMART" id="SM00382">
    <property type="entry name" value="AAA"/>
    <property type="match status" value="1"/>
</dbReference>
<dbReference type="SUPFAM" id="SSF52540">
    <property type="entry name" value="P-loop containing nucleoside triphosphate hydrolases"/>
    <property type="match status" value="1"/>
</dbReference>
<evidence type="ECO:0000313" key="3">
    <source>
        <dbReference type="Proteomes" id="UP000295777"/>
    </source>
</evidence>
<dbReference type="Gene3D" id="3.40.50.300">
    <property type="entry name" value="P-loop containing nucleotide triphosphate hydrolases"/>
    <property type="match status" value="1"/>
</dbReference>
<dbReference type="RefSeq" id="WP_132526722.1">
    <property type="nucleotide sequence ID" value="NZ_SMFV01000004.1"/>
</dbReference>
<dbReference type="InterPro" id="IPR008868">
    <property type="entry name" value="TniB"/>
</dbReference>
<comment type="caution">
    <text evidence="2">The sequence shown here is derived from an EMBL/GenBank/DDBJ whole genome shotgun (WGS) entry which is preliminary data.</text>
</comment>
<dbReference type="InterPro" id="IPR003593">
    <property type="entry name" value="AAA+_ATPase"/>
</dbReference>
<dbReference type="PROSITE" id="PS00675">
    <property type="entry name" value="SIGMA54_INTERACT_1"/>
    <property type="match status" value="1"/>
</dbReference>
<sequence length="297" mass="34680">MKVKLSQAEIEKHVNSLIPDARKVLKASDEERIIFAMTDRFINHSRAKKILDYMELLLKLPRKPRMDGILLYGDSGSGKTMIVRHFFEKHFPIEDEEADVDQIPVLVVETPTEPKEKLLYDRILDEIGVPYRKNEDVLEKEKNVRHYVDLLNIKMIIFDEFHNVLNGTAIQQRRVLAAVKSLTNRLRIPIVLVGTKDVLIAVETDEEVKRRFNPYHLTNWTYDKEFLRLLKTIEATLPLRQPSYMWKNEELAKYLIEKTEGILAEIIRNIKLAAREAILSGEERITLPLLKRANPFD</sequence>
<evidence type="ECO:0000259" key="1">
    <source>
        <dbReference type="SMART" id="SM00382"/>
    </source>
</evidence>
<proteinExistence type="predicted"/>